<reference evidence="1" key="1">
    <citation type="submission" date="2023-04" db="EMBL/GenBank/DDBJ databases">
        <authorList>
            <person name="Vijverberg K."/>
            <person name="Xiong W."/>
            <person name="Schranz E."/>
        </authorList>
    </citation>
    <scope>NUCLEOTIDE SEQUENCE</scope>
</reference>
<accession>A0AA35Y4B2</accession>
<protein>
    <submittedName>
        <fullName evidence="1">Uncharacterized protein</fullName>
    </submittedName>
</protein>
<keyword evidence="2" id="KW-1185">Reference proteome</keyword>
<dbReference type="EMBL" id="OX465086">
    <property type="protein sequence ID" value="CAI9264540.1"/>
    <property type="molecule type" value="Genomic_DNA"/>
</dbReference>
<evidence type="ECO:0000313" key="2">
    <source>
        <dbReference type="Proteomes" id="UP001177003"/>
    </source>
</evidence>
<name>A0AA35Y4B2_LACSI</name>
<proteinExistence type="predicted"/>
<organism evidence="1 2">
    <name type="scientific">Lactuca saligna</name>
    <name type="common">Willowleaf lettuce</name>
    <dbReference type="NCBI Taxonomy" id="75948"/>
    <lineage>
        <taxon>Eukaryota</taxon>
        <taxon>Viridiplantae</taxon>
        <taxon>Streptophyta</taxon>
        <taxon>Embryophyta</taxon>
        <taxon>Tracheophyta</taxon>
        <taxon>Spermatophyta</taxon>
        <taxon>Magnoliopsida</taxon>
        <taxon>eudicotyledons</taxon>
        <taxon>Gunneridae</taxon>
        <taxon>Pentapetalae</taxon>
        <taxon>asterids</taxon>
        <taxon>campanulids</taxon>
        <taxon>Asterales</taxon>
        <taxon>Asteraceae</taxon>
        <taxon>Cichorioideae</taxon>
        <taxon>Cichorieae</taxon>
        <taxon>Lactucinae</taxon>
        <taxon>Lactuca</taxon>
    </lineage>
</organism>
<dbReference type="AlphaFoldDB" id="A0AA35Y4B2"/>
<evidence type="ECO:0000313" key="1">
    <source>
        <dbReference type="EMBL" id="CAI9264540.1"/>
    </source>
</evidence>
<sequence>MLWNIKDEAKKGFALHSSDQTRFEHPILQLMADDDHKGELEDSPAIIALGSLLKLTEIHFWVDLYTGIPYDSTYLECKETAMDEVISSIKTESSSVSVETELSRQMNELGLPLSFCTNKEETLQSHFLNLEAFITIFKSQRREMERLEEIERMETRKLCILMKKP</sequence>
<gene>
    <name evidence="1" type="ORF">LSALG_LOCUS5184</name>
</gene>
<dbReference type="Proteomes" id="UP001177003">
    <property type="component" value="Chromosome 0"/>
</dbReference>